<keyword evidence="8" id="KW-0067">ATP-binding</keyword>
<evidence type="ECO:0000256" key="14">
    <source>
        <dbReference type="SAM" id="Coils"/>
    </source>
</evidence>
<keyword evidence="11 16" id="KW-0472">Membrane</keyword>
<feature type="compositionally biased region" description="Low complexity" evidence="15">
    <location>
        <begin position="632"/>
        <end position="641"/>
    </location>
</feature>
<dbReference type="SMART" id="SM00073">
    <property type="entry name" value="HPT"/>
    <property type="match status" value="1"/>
</dbReference>
<name>A0ABQ6Z8M6_9GAMM</name>
<dbReference type="SMART" id="SM00387">
    <property type="entry name" value="HATPase_c"/>
    <property type="match status" value="1"/>
</dbReference>
<evidence type="ECO:0000256" key="1">
    <source>
        <dbReference type="ARBA" id="ARBA00000085"/>
    </source>
</evidence>
<dbReference type="PANTHER" id="PTHR45339">
    <property type="entry name" value="HYBRID SIGNAL TRANSDUCTION HISTIDINE KINASE J"/>
    <property type="match status" value="1"/>
</dbReference>
<feature type="domain" description="Response regulatory" evidence="18">
    <location>
        <begin position="491"/>
        <end position="611"/>
    </location>
</feature>
<dbReference type="SMART" id="SM00448">
    <property type="entry name" value="REC"/>
    <property type="match status" value="1"/>
</dbReference>
<comment type="catalytic activity">
    <reaction evidence="1">
        <text>ATP + protein L-histidine = ADP + protein N-phospho-L-histidine.</text>
        <dbReference type="EC" id="2.7.13.3"/>
    </reaction>
</comment>
<dbReference type="CDD" id="cd16922">
    <property type="entry name" value="HATPase_EvgS-ArcB-TorS-like"/>
    <property type="match status" value="1"/>
</dbReference>
<evidence type="ECO:0000259" key="18">
    <source>
        <dbReference type="PROSITE" id="PS50110"/>
    </source>
</evidence>
<feature type="region of interest" description="Disordered" evidence="15">
    <location>
        <begin position="462"/>
        <end position="485"/>
    </location>
</feature>
<dbReference type="InterPro" id="IPR005467">
    <property type="entry name" value="His_kinase_dom"/>
</dbReference>
<evidence type="ECO:0000256" key="6">
    <source>
        <dbReference type="ARBA" id="ARBA00022692"/>
    </source>
</evidence>
<feature type="domain" description="HPt" evidence="19">
    <location>
        <begin position="742"/>
        <end position="835"/>
    </location>
</feature>
<reference evidence="20 21" key="1">
    <citation type="submission" date="2017-10" db="EMBL/GenBank/DDBJ databases">
        <title>Whole genome sequencing of members of genus Pseudoxanthomonas.</title>
        <authorList>
            <person name="Kumar S."/>
            <person name="Bansal K."/>
            <person name="Kaur A."/>
            <person name="Patil P."/>
            <person name="Sharma S."/>
            <person name="Patil P.B."/>
        </authorList>
    </citation>
    <scope>NUCLEOTIDE SEQUENCE [LARGE SCALE GENOMIC DNA]</scope>
    <source>
        <strain evidence="20 21">DSM 17801</strain>
    </source>
</reference>
<keyword evidence="4" id="KW-1003">Cell membrane</keyword>
<feature type="region of interest" description="Disordered" evidence="15">
    <location>
        <begin position="620"/>
        <end position="664"/>
    </location>
</feature>
<keyword evidence="9 16" id="KW-1133">Transmembrane helix</keyword>
<evidence type="ECO:0000256" key="10">
    <source>
        <dbReference type="ARBA" id="ARBA00023012"/>
    </source>
</evidence>
<evidence type="ECO:0000256" key="4">
    <source>
        <dbReference type="ARBA" id="ARBA00022475"/>
    </source>
</evidence>
<dbReference type="InterPro" id="IPR003661">
    <property type="entry name" value="HisK_dim/P_dom"/>
</dbReference>
<dbReference type="InterPro" id="IPR011006">
    <property type="entry name" value="CheY-like_superfamily"/>
</dbReference>
<comment type="caution">
    <text evidence="20">The sequence shown here is derived from an EMBL/GenBank/DDBJ whole genome shotgun (WGS) entry which is preliminary data.</text>
</comment>
<dbReference type="Gene3D" id="3.40.50.2300">
    <property type="match status" value="1"/>
</dbReference>
<keyword evidence="7" id="KW-0547">Nucleotide-binding</keyword>
<evidence type="ECO:0000256" key="7">
    <source>
        <dbReference type="ARBA" id="ARBA00022741"/>
    </source>
</evidence>
<dbReference type="Pfam" id="PF02518">
    <property type="entry name" value="HATPase_c"/>
    <property type="match status" value="1"/>
</dbReference>
<evidence type="ECO:0000256" key="3">
    <source>
        <dbReference type="ARBA" id="ARBA00012438"/>
    </source>
</evidence>
<dbReference type="Pfam" id="PF01627">
    <property type="entry name" value="Hpt"/>
    <property type="match status" value="1"/>
</dbReference>
<evidence type="ECO:0000256" key="13">
    <source>
        <dbReference type="PROSITE-ProRule" id="PRU00169"/>
    </source>
</evidence>
<evidence type="ECO:0000313" key="21">
    <source>
        <dbReference type="Proteomes" id="UP000788419"/>
    </source>
</evidence>
<evidence type="ECO:0000256" key="11">
    <source>
        <dbReference type="ARBA" id="ARBA00023136"/>
    </source>
</evidence>
<evidence type="ECO:0000256" key="12">
    <source>
        <dbReference type="PROSITE-ProRule" id="PRU00110"/>
    </source>
</evidence>
<keyword evidence="21" id="KW-1185">Reference proteome</keyword>
<dbReference type="Pfam" id="PF00072">
    <property type="entry name" value="Response_reg"/>
    <property type="match status" value="1"/>
</dbReference>
<gene>
    <name evidence="20" type="ORF">CSC65_06980</name>
</gene>
<dbReference type="Gene3D" id="1.20.120.160">
    <property type="entry name" value="HPT domain"/>
    <property type="match status" value="1"/>
</dbReference>
<comment type="subcellular location">
    <subcellularLocation>
        <location evidence="2">Cell membrane</location>
        <topology evidence="2">Multi-pass membrane protein</topology>
    </subcellularLocation>
</comment>
<dbReference type="GO" id="GO:0016301">
    <property type="term" value="F:kinase activity"/>
    <property type="evidence" value="ECO:0007669"/>
    <property type="project" value="UniProtKB-KW"/>
</dbReference>
<dbReference type="InterPro" id="IPR003594">
    <property type="entry name" value="HATPase_dom"/>
</dbReference>
<dbReference type="PROSITE" id="PS50110">
    <property type="entry name" value="RESPONSE_REGULATORY"/>
    <property type="match status" value="1"/>
</dbReference>
<organism evidence="20 21">
    <name type="scientific">Pseudoxanthomonas daejeonensis</name>
    <dbReference type="NCBI Taxonomy" id="266062"/>
    <lineage>
        <taxon>Bacteria</taxon>
        <taxon>Pseudomonadati</taxon>
        <taxon>Pseudomonadota</taxon>
        <taxon>Gammaproteobacteria</taxon>
        <taxon>Lysobacterales</taxon>
        <taxon>Lysobacteraceae</taxon>
        <taxon>Pseudoxanthomonas</taxon>
    </lineage>
</organism>
<keyword evidence="6 16" id="KW-0812">Transmembrane</keyword>
<dbReference type="InterPro" id="IPR036890">
    <property type="entry name" value="HATPase_C_sf"/>
</dbReference>
<dbReference type="SUPFAM" id="SSF55874">
    <property type="entry name" value="ATPase domain of HSP90 chaperone/DNA topoisomerase II/histidine kinase"/>
    <property type="match status" value="1"/>
</dbReference>
<keyword evidence="20" id="KW-0418">Kinase</keyword>
<evidence type="ECO:0000259" key="19">
    <source>
        <dbReference type="PROSITE" id="PS50894"/>
    </source>
</evidence>
<evidence type="ECO:0000259" key="17">
    <source>
        <dbReference type="PROSITE" id="PS50109"/>
    </source>
</evidence>
<dbReference type="PROSITE" id="PS50109">
    <property type="entry name" value="HIS_KIN"/>
    <property type="match status" value="1"/>
</dbReference>
<protein>
    <recommendedName>
        <fullName evidence="3">histidine kinase</fullName>
        <ecNumber evidence="3">2.7.13.3</ecNumber>
    </recommendedName>
</protein>
<dbReference type="SUPFAM" id="SSF47226">
    <property type="entry name" value="Histidine-containing phosphotransfer domain, HPT domain"/>
    <property type="match status" value="1"/>
</dbReference>
<evidence type="ECO:0000256" key="2">
    <source>
        <dbReference type="ARBA" id="ARBA00004651"/>
    </source>
</evidence>
<dbReference type="SUPFAM" id="SSF52172">
    <property type="entry name" value="CheY-like"/>
    <property type="match status" value="1"/>
</dbReference>
<dbReference type="Gene3D" id="1.10.287.130">
    <property type="match status" value="1"/>
</dbReference>
<dbReference type="Pfam" id="PF00512">
    <property type="entry name" value="HisKA"/>
    <property type="match status" value="1"/>
</dbReference>
<feature type="domain" description="Histidine kinase" evidence="17">
    <location>
        <begin position="102"/>
        <end position="323"/>
    </location>
</feature>
<evidence type="ECO:0000256" key="5">
    <source>
        <dbReference type="ARBA" id="ARBA00022553"/>
    </source>
</evidence>
<evidence type="ECO:0000256" key="9">
    <source>
        <dbReference type="ARBA" id="ARBA00022989"/>
    </source>
</evidence>
<evidence type="ECO:0000256" key="8">
    <source>
        <dbReference type="ARBA" id="ARBA00022840"/>
    </source>
</evidence>
<accession>A0ABQ6Z8M6</accession>
<dbReference type="CDD" id="cd00082">
    <property type="entry name" value="HisKA"/>
    <property type="match status" value="1"/>
</dbReference>
<dbReference type="InterPro" id="IPR004358">
    <property type="entry name" value="Sig_transdc_His_kin-like_C"/>
</dbReference>
<dbReference type="Gene3D" id="3.30.565.10">
    <property type="entry name" value="Histidine kinase-like ATPase, C-terminal domain"/>
    <property type="match status" value="1"/>
</dbReference>
<dbReference type="EMBL" id="PDWN01000005">
    <property type="protein sequence ID" value="KAF1695531.1"/>
    <property type="molecule type" value="Genomic_DNA"/>
</dbReference>
<dbReference type="EC" id="2.7.13.3" evidence="3"/>
<sequence>MAGACTLLAVGLVLSGNATPSWWTVAAGLALLTVAFALGSLFSSGAQARDLNEAHARAAAAEDECTLLQRDVNRHDQLEQQLLQAKRAAESAALAKGEFLATMSHEIRTPLNGIIPMLDLVARGNLAPDQREMLRTAHESSLQLLRIVDDILDYSKLEANRLELEITSFNLRELLEAVLQLMQRPAESKGLRLELQIDPNVRLPVRGDPVRMRQVLTNLIGNAVKFTERGGIQLTVRRLGETAAQHMLRFEVRDTGIGIGHAQQARLFSAFTQADASTTRLYGGTGLGLAICKRIVDLMGGRIGVQSEPGQGSTFWFEAPLLKVIGDVQIRQTAHDARRVLAITPNLRLRQRIALLLPNWGMTVSIVETTQEALERLRQQTAPGQSANFVAVIADYDGLRHSARALHRALLRTPAYADVKLLWLYGEEEIPEELREGTGLLPRLAPDADLRGALLEPQPVAESPKELFGAPTPAAPDPAALEPSHPAPPARLLLVEDNPVNLLVAQKLLSVLGYECDTAPNGEVALSHMASGSYDLVLMDCQMPVLDGYSATRRWREHEAGQAPGKRLPIVAMTANAMAGDRQRCLDAGMDDYLSKPVARDQLDTCLRRWLRMAPARSATRASTAVTGAPSAAEPVVETPSAPVPSPSPAPAKAVAPPSAPATPPVPATPVVGAVATLPTPPPAATREKPAVAMTPDMPIFVPAAGRPPETSEVRMEEAPSAQAPPPPVLEPEMLDELREIAGDEAISIVNLFLEDAPRLVRLMEQASAMPDLEVMREAAHALKSSAANVGALALSAAAKRIELGARAHALERPAVAVALLIAEYARARVALQGWLSTTASTTQSSSLLSR</sequence>
<dbReference type="SUPFAM" id="SSF47384">
    <property type="entry name" value="Homodimeric domain of signal transducing histidine kinase"/>
    <property type="match status" value="1"/>
</dbReference>
<keyword evidence="14" id="KW-0175">Coiled coil</keyword>
<feature type="region of interest" description="Disordered" evidence="15">
    <location>
        <begin position="704"/>
        <end position="729"/>
    </location>
</feature>
<keyword evidence="10" id="KW-0902">Two-component regulatory system</keyword>
<dbReference type="InterPro" id="IPR008207">
    <property type="entry name" value="Sig_transdc_His_kin_Hpt_dom"/>
</dbReference>
<dbReference type="SMART" id="SM00388">
    <property type="entry name" value="HisKA"/>
    <property type="match status" value="1"/>
</dbReference>
<dbReference type="InterPro" id="IPR001789">
    <property type="entry name" value="Sig_transdc_resp-reg_receiver"/>
</dbReference>
<proteinExistence type="predicted"/>
<dbReference type="InterPro" id="IPR036097">
    <property type="entry name" value="HisK_dim/P_sf"/>
</dbReference>
<dbReference type="PANTHER" id="PTHR45339:SF1">
    <property type="entry name" value="HYBRID SIGNAL TRANSDUCTION HISTIDINE KINASE J"/>
    <property type="match status" value="1"/>
</dbReference>
<feature type="transmembrane region" description="Helical" evidence="16">
    <location>
        <begin position="25"/>
        <end position="42"/>
    </location>
</feature>
<keyword evidence="5 13" id="KW-0597">Phosphoprotein</keyword>
<evidence type="ECO:0000256" key="15">
    <source>
        <dbReference type="SAM" id="MobiDB-lite"/>
    </source>
</evidence>
<dbReference type="PRINTS" id="PR00344">
    <property type="entry name" value="BCTRLSENSOR"/>
</dbReference>
<dbReference type="Proteomes" id="UP000788419">
    <property type="component" value="Unassembled WGS sequence"/>
</dbReference>
<evidence type="ECO:0000256" key="16">
    <source>
        <dbReference type="SAM" id="Phobius"/>
    </source>
</evidence>
<feature type="coiled-coil region" evidence="14">
    <location>
        <begin position="51"/>
        <end position="95"/>
    </location>
</feature>
<evidence type="ECO:0000313" key="20">
    <source>
        <dbReference type="EMBL" id="KAF1695531.1"/>
    </source>
</evidence>
<feature type="modified residue" description="Phosphohistidine" evidence="12">
    <location>
        <position position="781"/>
    </location>
</feature>
<keyword evidence="20" id="KW-0808">Transferase</keyword>
<dbReference type="PROSITE" id="PS50894">
    <property type="entry name" value="HPT"/>
    <property type="match status" value="1"/>
</dbReference>
<dbReference type="InterPro" id="IPR036641">
    <property type="entry name" value="HPT_dom_sf"/>
</dbReference>
<dbReference type="CDD" id="cd17546">
    <property type="entry name" value="REC_hyHK_CKI1_RcsC-like"/>
    <property type="match status" value="1"/>
</dbReference>
<feature type="modified residue" description="4-aspartylphosphate" evidence="13">
    <location>
        <position position="540"/>
    </location>
</feature>